<dbReference type="AlphaFoldDB" id="A0A0D0BKS2"/>
<dbReference type="GO" id="GO:0034058">
    <property type="term" value="P:endosomal vesicle fusion"/>
    <property type="evidence" value="ECO:0007669"/>
    <property type="project" value="TreeGrafter"/>
</dbReference>
<gene>
    <name evidence="1" type="ORF">CY34DRAFT_9566</name>
</gene>
<proteinExistence type="predicted"/>
<organism evidence="1 2">
    <name type="scientific">Suillus luteus UH-Slu-Lm8-n1</name>
    <dbReference type="NCBI Taxonomy" id="930992"/>
    <lineage>
        <taxon>Eukaryota</taxon>
        <taxon>Fungi</taxon>
        <taxon>Dikarya</taxon>
        <taxon>Basidiomycota</taxon>
        <taxon>Agaricomycotina</taxon>
        <taxon>Agaricomycetes</taxon>
        <taxon>Agaricomycetidae</taxon>
        <taxon>Boletales</taxon>
        <taxon>Suillineae</taxon>
        <taxon>Suillaceae</taxon>
        <taxon>Suillus</taxon>
    </lineage>
</organism>
<accession>A0A0D0BKS2</accession>
<dbReference type="PANTHER" id="PTHR12894:SF49">
    <property type="entry name" value="VAM6_VPS39-LIKE PROTEIN"/>
    <property type="match status" value="1"/>
</dbReference>
<dbReference type="GO" id="GO:0000329">
    <property type="term" value="C:fungal-type vacuole membrane"/>
    <property type="evidence" value="ECO:0007669"/>
    <property type="project" value="TreeGrafter"/>
</dbReference>
<dbReference type="Proteomes" id="UP000054485">
    <property type="component" value="Unassembled WGS sequence"/>
</dbReference>
<sequence length="141" mass="16807">MRDKLDPSIFYLRKLGPEYINQVFESSRWIFEEDRHMAFEIFTSDDVELPRTQVTDHLEKIDPAISTRYIEYLIDEKGEESPAFHDRLAEVYLNMTLSARKRGDEAKAFEVYSKLLRFIDTTDHYRPDRLYGLLSENLYEA</sequence>
<dbReference type="STRING" id="930992.A0A0D0BKS2"/>
<reference evidence="1 2" key="1">
    <citation type="submission" date="2014-04" db="EMBL/GenBank/DDBJ databases">
        <authorList>
            <consortium name="DOE Joint Genome Institute"/>
            <person name="Kuo A."/>
            <person name="Ruytinx J."/>
            <person name="Rineau F."/>
            <person name="Colpaert J."/>
            <person name="Kohler A."/>
            <person name="Nagy L.G."/>
            <person name="Floudas D."/>
            <person name="Copeland A."/>
            <person name="Barry K.W."/>
            <person name="Cichocki N."/>
            <person name="Veneault-Fourrey C."/>
            <person name="LaButti K."/>
            <person name="Lindquist E.A."/>
            <person name="Lipzen A."/>
            <person name="Lundell T."/>
            <person name="Morin E."/>
            <person name="Murat C."/>
            <person name="Sun H."/>
            <person name="Tunlid A."/>
            <person name="Henrissat B."/>
            <person name="Grigoriev I.V."/>
            <person name="Hibbett D.S."/>
            <person name="Martin F."/>
            <person name="Nordberg H.P."/>
            <person name="Cantor M.N."/>
            <person name="Hua S.X."/>
        </authorList>
    </citation>
    <scope>NUCLEOTIDE SEQUENCE [LARGE SCALE GENOMIC DNA]</scope>
    <source>
        <strain evidence="1 2">UH-Slu-Lm8-n1</strain>
    </source>
</reference>
<name>A0A0D0BKS2_9AGAM</name>
<dbReference type="InParanoid" id="A0A0D0BKS2"/>
<evidence type="ECO:0000313" key="1">
    <source>
        <dbReference type="EMBL" id="KIK46552.1"/>
    </source>
</evidence>
<dbReference type="PANTHER" id="PTHR12894">
    <property type="entry name" value="CNH DOMAIN CONTAINING"/>
    <property type="match status" value="1"/>
</dbReference>
<dbReference type="HOGENOM" id="CLU_1826574_0_0_1"/>
<evidence type="ECO:0000313" key="2">
    <source>
        <dbReference type="Proteomes" id="UP000054485"/>
    </source>
</evidence>
<reference evidence="2" key="2">
    <citation type="submission" date="2015-01" db="EMBL/GenBank/DDBJ databases">
        <title>Evolutionary Origins and Diversification of the Mycorrhizal Mutualists.</title>
        <authorList>
            <consortium name="DOE Joint Genome Institute"/>
            <consortium name="Mycorrhizal Genomics Consortium"/>
            <person name="Kohler A."/>
            <person name="Kuo A."/>
            <person name="Nagy L.G."/>
            <person name="Floudas D."/>
            <person name="Copeland A."/>
            <person name="Barry K.W."/>
            <person name="Cichocki N."/>
            <person name="Veneault-Fourrey C."/>
            <person name="LaButti K."/>
            <person name="Lindquist E.A."/>
            <person name="Lipzen A."/>
            <person name="Lundell T."/>
            <person name="Morin E."/>
            <person name="Murat C."/>
            <person name="Riley R."/>
            <person name="Ohm R."/>
            <person name="Sun H."/>
            <person name="Tunlid A."/>
            <person name="Henrissat B."/>
            <person name="Grigoriev I.V."/>
            <person name="Hibbett D.S."/>
            <person name="Martin F."/>
        </authorList>
    </citation>
    <scope>NUCLEOTIDE SEQUENCE [LARGE SCALE GENOMIC DNA]</scope>
    <source>
        <strain evidence="2">UH-Slu-Lm8-n1</strain>
    </source>
</reference>
<dbReference type="InterPro" id="IPR032914">
    <property type="entry name" value="Vam6/VPS39/TRAP1"/>
</dbReference>
<dbReference type="EMBL" id="KN835157">
    <property type="protein sequence ID" value="KIK46552.1"/>
    <property type="molecule type" value="Genomic_DNA"/>
</dbReference>
<dbReference type="GO" id="GO:0006914">
    <property type="term" value="P:autophagy"/>
    <property type="evidence" value="ECO:0007669"/>
    <property type="project" value="TreeGrafter"/>
</dbReference>
<dbReference type="OrthoDB" id="2692490at2759"/>
<protein>
    <submittedName>
        <fullName evidence="1">Uncharacterized protein</fullName>
    </submittedName>
</protein>
<keyword evidence="2" id="KW-1185">Reference proteome</keyword>